<name>A0A1Y1VKV0_9FUNG</name>
<reference evidence="3 4" key="1">
    <citation type="submission" date="2016-08" db="EMBL/GenBank/DDBJ databases">
        <title>Genomes of anaerobic fungi encode conserved fungal cellulosomes for biomass hydrolysis.</title>
        <authorList>
            <consortium name="DOE Joint Genome Institute"/>
            <person name="Haitjema C.H."/>
            <person name="Gilmore S.P."/>
            <person name="Henske J.K."/>
            <person name="Solomon K.V."/>
            <person name="De Groot R."/>
            <person name="Kuo A."/>
            <person name="Mondo S.J."/>
            <person name="Salamov A.A."/>
            <person name="Labutti K."/>
            <person name="Zhao Z."/>
            <person name="Chiniquy J."/>
            <person name="Barry K."/>
            <person name="Brewer H.M."/>
            <person name="Purvine S.O."/>
            <person name="Wright A.T."/>
            <person name="Boxma B."/>
            <person name="Van Alen T."/>
            <person name="Hackstein J.H."/>
            <person name="Baker S.E."/>
            <person name="Grigoriev I.V."/>
            <person name="O'Malley M.A."/>
        </authorList>
    </citation>
    <scope>NUCLEOTIDE SEQUENCE [LARGE SCALE GENOMIC DNA]</scope>
    <source>
        <strain evidence="4">finn</strain>
    </source>
</reference>
<organism evidence="3 4">
    <name type="scientific">Piromyces finnis</name>
    <dbReference type="NCBI Taxonomy" id="1754191"/>
    <lineage>
        <taxon>Eukaryota</taxon>
        <taxon>Fungi</taxon>
        <taxon>Fungi incertae sedis</taxon>
        <taxon>Chytridiomycota</taxon>
        <taxon>Chytridiomycota incertae sedis</taxon>
        <taxon>Neocallimastigomycetes</taxon>
        <taxon>Neocallimastigales</taxon>
        <taxon>Neocallimastigaceae</taxon>
        <taxon>Piromyces</taxon>
    </lineage>
</organism>
<feature type="signal peptide" evidence="2">
    <location>
        <begin position="1"/>
        <end position="21"/>
    </location>
</feature>
<dbReference type="OrthoDB" id="2128161at2759"/>
<evidence type="ECO:0008006" key="5">
    <source>
        <dbReference type="Google" id="ProtNLM"/>
    </source>
</evidence>
<evidence type="ECO:0000313" key="3">
    <source>
        <dbReference type="EMBL" id="ORX59100.1"/>
    </source>
</evidence>
<feature type="chain" id="PRO_5012214760" description="Transglutaminase-like domain-containing protein" evidence="2">
    <location>
        <begin position="22"/>
        <end position="395"/>
    </location>
</feature>
<protein>
    <recommendedName>
        <fullName evidence="5">Transglutaminase-like domain-containing protein</fullName>
    </recommendedName>
</protein>
<evidence type="ECO:0000313" key="4">
    <source>
        <dbReference type="Proteomes" id="UP000193719"/>
    </source>
</evidence>
<dbReference type="AlphaFoldDB" id="A0A1Y1VKV0"/>
<sequence length="395" mass="46605">MNCNLIILLFLWTSFILLTYSQKVVEIEEFNDNDDDDETVFTGTIIKYLNVTEEMEAEKEENEVTTSATVKIFNETFYHQLNSNEKLLYDFLYEQCSQERPKTRFVALIDDYIDKSKVTMERVMTSFVFDNPQFWWIETYTITIKNACRRLEDNNYKILTNVTVDFVSKNSILNWITDEDIYKMNQEIQLETDILLYQIELLNIHTKYQLLQYLHDYIIRNTVYNTTAPSYVHTIYGPLVKHVGVCSGYSEVFKYIASFFGINVVLARSLTHEWNYIIHRPNKGDYSNLSYDYFLIGSNTLNEDLESSKEHTLIYSNFKNSNVIVYPTTETKDYVYNPLYFEYVERIREESTNISDINLNSTENSLPNNDNAKKGNLSYYFALLTLLSIFINIVF</sequence>
<keyword evidence="1" id="KW-0812">Transmembrane</keyword>
<keyword evidence="2" id="KW-0732">Signal</keyword>
<feature type="transmembrane region" description="Helical" evidence="1">
    <location>
        <begin position="377"/>
        <end position="394"/>
    </location>
</feature>
<keyword evidence="1" id="KW-0472">Membrane</keyword>
<proteinExistence type="predicted"/>
<reference evidence="3 4" key="2">
    <citation type="submission" date="2016-08" db="EMBL/GenBank/DDBJ databases">
        <title>Pervasive Adenine N6-methylation of Active Genes in Fungi.</title>
        <authorList>
            <consortium name="DOE Joint Genome Institute"/>
            <person name="Mondo S.J."/>
            <person name="Dannebaum R.O."/>
            <person name="Kuo R.C."/>
            <person name="Labutti K."/>
            <person name="Haridas S."/>
            <person name="Kuo A."/>
            <person name="Salamov A."/>
            <person name="Ahrendt S.R."/>
            <person name="Lipzen A."/>
            <person name="Sullivan W."/>
            <person name="Andreopoulos W.B."/>
            <person name="Clum A."/>
            <person name="Lindquist E."/>
            <person name="Daum C."/>
            <person name="Ramamoorthy G.K."/>
            <person name="Gryganskyi A."/>
            <person name="Culley D."/>
            <person name="Magnuson J.K."/>
            <person name="James T.Y."/>
            <person name="O'Malley M.A."/>
            <person name="Stajich J.E."/>
            <person name="Spatafora J.W."/>
            <person name="Visel A."/>
            <person name="Grigoriev I.V."/>
        </authorList>
    </citation>
    <scope>NUCLEOTIDE SEQUENCE [LARGE SCALE GENOMIC DNA]</scope>
    <source>
        <strain evidence="4">finn</strain>
    </source>
</reference>
<keyword evidence="4" id="KW-1185">Reference proteome</keyword>
<evidence type="ECO:0000256" key="2">
    <source>
        <dbReference type="SAM" id="SignalP"/>
    </source>
</evidence>
<gene>
    <name evidence="3" type="ORF">BCR36DRAFT_342850</name>
</gene>
<dbReference type="EMBL" id="MCFH01000003">
    <property type="protein sequence ID" value="ORX59100.1"/>
    <property type="molecule type" value="Genomic_DNA"/>
</dbReference>
<evidence type="ECO:0000256" key="1">
    <source>
        <dbReference type="SAM" id="Phobius"/>
    </source>
</evidence>
<accession>A0A1Y1VKV0</accession>
<keyword evidence="1" id="KW-1133">Transmembrane helix</keyword>
<comment type="caution">
    <text evidence="3">The sequence shown here is derived from an EMBL/GenBank/DDBJ whole genome shotgun (WGS) entry which is preliminary data.</text>
</comment>
<dbReference type="Proteomes" id="UP000193719">
    <property type="component" value="Unassembled WGS sequence"/>
</dbReference>